<feature type="chain" id="PRO_5007586852" evidence="1">
    <location>
        <begin position="22"/>
        <end position="76"/>
    </location>
</feature>
<dbReference type="AlphaFoldDB" id="A0A151PAQ4"/>
<evidence type="ECO:0000313" key="2">
    <source>
        <dbReference type="EMBL" id="KYO45835.1"/>
    </source>
</evidence>
<keyword evidence="1" id="KW-0732">Signal</keyword>
<reference evidence="2 3" key="1">
    <citation type="journal article" date="2012" name="Genome Biol.">
        <title>Sequencing three crocodilian genomes to illuminate the evolution of archosaurs and amniotes.</title>
        <authorList>
            <person name="St John J.A."/>
            <person name="Braun E.L."/>
            <person name="Isberg S.R."/>
            <person name="Miles L.G."/>
            <person name="Chong A.Y."/>
            <person name="Gongora J."/>
            <person name="Dalzell P."/>
            <person name="Moran C."/>
            <person name="Bed'hom B."/>
            <person name="Abzhanov A."/>
            <person name="Burgess S.C."/>
            <person name="Cooksey A.M."/>
            <person name="Castoe T.A."/>
            <person name="Crawford N.G."/>
            <person name="Densmore L.D."/>
            <person name="Drew J.C."/>
            <person name="Edwards S.V."/>
            <person name="Faircloth B.C."/>
            <person name="Fujita M.K."/>
            <person name="Greenwold M.J."/>
            <person name="Hoffmann F.G."/>
            <person name="Howard J.M."/>
            <person name="Iguchi T."/>
            <person name="Janes D.E."/>
            <person name="Khan S.Y."/>
            <person name="Kohno S."/>
            <person name="de Koning A.J."/>
            <person name="Lance S.L."/>
            <person name="McCarthy F.M."/>
            <person name="McCormack J.E."/>
            <person name="Merchant M.E."/>
            <person name="Peterson D.G."/>
            <person name="Pollock D.D."/>
            <person name="Pourmand N."/>
            <person name="Raney B.J."/>
            <person name="Roessler K.A."/>
            <person name="Sanford J.R."/>
            <person name="Sawyer R.H."/>
            <person name="Schmidt C.J."/>
            <person name="Triplett E.W."/>
            <person name="Tuberville T.D."/>
            <person name="Venegas-Anaya M."/>
            <person name="Howard J.T."/>
            <person name="Jarvis E.D."/>
            <person name="Guillette L.J.Jr."/>
            <person name="Glenn T.C."/>
            <person name="Green R.E."/>
            <person name="Ray D.A."/>
        </authorList>
    </citation>
    <scope>NUCLEOTIDE SEQUENCE [LARGE SCALE GENOMIC DNA]</scope>
    <source>
        <strain evidence="2">KSC_2009_1</strain>
    </source>
</reference>
<gene>
    <name evidence="2" type="ORF">Y1Q_0021473</name>
</gene>
<feature type="signal peptide" evidence="1">
    <location>
        <begin position="1"/>
        <end position="21"/>
    </location>
</feature>
<sequence length="76" mass="8912">MGYQVFCILVLLNQMLRLSFCKFSKFGCHGCNLWDFEKSSFLKIKDLIRLFHGHIMLVAHPVINCYTRSYSSVFSK</sequence>
<protein>
    <submittedName>
        <fullName evidence="2">Uncharacterized protein</fullName>
    </submittedName>
</protein>
<name>A0A151PAQ4_ALLMI</name>
<organism evidence="2 3">
    <name type="scientific">Alligator mississippiensis</name>
    <name type="common">American alligator</name>
    <dbReference type="NCBI Taxonomy" id="8496"/>
    <lineage>
        <taxon>Eukaryota</taxon>
        <taxon>Metazoa</taxon>
        <taxon>Chordata</taxon>
        <taxon>Craniata</taxon>
        <taxon>Vertebrata</taxon>
        <taxon>Euteleostomi</taxon>
        <taxon>Archelosauria</taxon>
        <taxon>Archosauria</taxon>
        <taxon>Crocodylia</taxon>
        <taxon>Alligatoridae</taxon>
        <taxon>Alligatorinae</taxon>
        <taxon>Alligator</taxon>
    </lineage>
</organism>
<keyword evidence="3" id="KW-1185">Reference proteome</keyword>
<evidence type="ECO:0000313" key="3">
    <source>
        <dbReference type="Proteomes" id="UP000050525"/>
    </source>
</evidence>
<dbReference type="EMBL" id="AKHW03000533">
    <property type="protein sequence ID" value="KYO45835.1"/>
    <property type="molecule type" value="Genomic_DNA"/>
</dbReference>
<dbReference type="Proteomes" id="UP000050525">
    <property type="component" value="Unassembled WGS sequence"/>
</dbReference>
<evidence type="ECO:0000256" key="1">
    <source>
        <dbReference type="SAM" id="SignalP"/>
    </source>
</evidence>
<accession>A0A151PAQ4</accession>
<comment type="caution">
    <text evidence="2">The sequence shown here is derived from an EMBL/GenBank/DDBJ whole genome shotgun (WGS) entry which is preliminary data.</text>
</comment>
<proteinExistence type="predicted"/>